<dbReference type="VEuPathDB" id="TrichDB:TVAG_321320"/>
<organism evidence="17 18">
    <name type="scientific">Trichomonas vaginalis (strain ATCC PRA-98 / G3)</name>
    <dbReference type="NCBI Taxonomy" id="412133"/>
    <lineage>
        <taxon>Eukaryota</taxon>
        <taxon>Metamonada</taxon>
        <taxon>Parabasalia</taxon>
        <taxon>Trichomonadida</taxon>
        <taxon>Trichomonadidae</taxon>
        <taxon>Trichomonas</taxon>
    </lineage>
</organism>
<dbReference type="Gene3D" id="3.30.40.10">
    <property type="entry name" value="Zinc/RING finger domain, C3HC4 (zinc finger)"/>
    <property type="match status" value="1"/>
</dbReference>
<keyword evidence="13 15" id="KW-0472">Membrane</keyword>
<comment type="catalytic activity">
    <reaction evidence="1">
        <text>S-ubiquitinyl-[E2 ubiquitin-conjugating enzyme]-L-cysteine + [acceptor protein]-L-lysine = [E2 ubiquitin-conjugating enzyme]-L-cysteine + N(6)-ubiquitinyl-[acceptor protein]-L-lysine.</text>
        <dbReference type="EC" id="2.3.2.27"/>
    </reaction>
</comment>
<sequence>MDFPLPVSLETYVNEINNTIVKYNMTRPLNVTQLKINIDKTYESLPDYYHSRFFVLDFIQETNQTHEFAINQSVVGHIISENPNITISFVGSRFNIMKYAIEGRIFGVVAGISAVFISYAWYSLTRNFVTDVNLLQLSMPSIILNVGCDFGYSLLVLEIGLANYDFLSECLVTFICLIIVYFTFQMRMMALLLKSNGTFENGWETVHIKFFTQVTVLMSVSAFAVSLAFHFPMVTLPYIYSYFIPQIYYSAKHISSKKKDKWFVILSTIGRLIPLWYFTLYPSNINGGTSLPICVTFTIYSVLQAVIVLLQNKFGGAFFLPKSSRPKIFDYTSVHVEPGTECSICMTEIHEGDETMTTPCQHSFHKECLSRWMEEKLVCPMCRAQLPPNI</sequence>
<dbReference type="EC" id="2.3.2.27" evidence="4"/>
<gene>
    <name evidence="17" type="ORF">TVAG_321320</name>
</gene>
<dbReference type="InterPro" id="IPR021319">
    <property type="entry name" value="DUF2921"/>
</dbReference>
<dbReference type="AlphaFoldDB" id="A2FK55"/>
<feature type="domain" description="RING-type" evidence="16">
    <location>
        <begin position="342"/>
        <end position="383"/>
    </location>
</feature>
<evidence type="ECO:0000256" key="6">
    <source>
        <dbReference type="ARBA" id="ARBA00022692"/>
    </source>
</evidence>
<feature type="transmembrane region" description="Helical" evidence="15">
    <location>
        <begin position="142"/>
        <end position="164"/>
    </location>
</feature>
<dbReference type="SMART" id="SM00184">
    <property type="entry name" value="RING"/>
    <property type="match status" value="1"/>
</dbReference>
<dbReference type="EMBL" id="DS113842">
    <property type="protein sequence ID" value="EAX94695.1"/>
    <property type="molecule type" value="Genomic_DNA"/>
</dbReference>
<feature type="transmembrane region" description="Helical" evidence="15">
    <location>
        <begin position="171"/>
        <end position="190"/>
    </location>
</feature>
<evidence type="ECO:0000259" key="16">
    <source>
        <dbReference type="PROSITE" id="PS50089"/>
    </source>
</evidence>
<dbReference type="VEuPathDB" id="TrichDB:TVAGG3_0625010"/>
<dbReference type="OrthoDB" id="21204at2759"/>
<evidence type="ECO:0000256" key="5">
    <source>
        <dbReference type="ARBA" id="ARBA00022679"/>
    </source>
</evidence>
<keyword evidence="6 15" id="KW-0812">Transmembrane</keyword>
<dbReference type="InParanoid" id="A2FK55"/>
<evidence type="ECO:0000256" key="1">
    <source>
        <dbReference type="ARBA" id="ARBA00000900"/>
    </source>
</evidence>
<dbReference type="SUPFAM" id="SSF57850">
    <property type="entry name" value="RING/U-box"/>
    <property type="match status" value="1"/>
</dbReference>
<evidence type="ECO:0000256" key="4">
    <source>
        <dbReference type="ARBA" id="ARBA00012483"/>
    </source>
</evidence>
<proteinExistence type="predicted"/>
<evidence type="ECO:0000256" key="13">
    <source>
        <dbReference type="ARBA" id="ARBA00023136"/>
    </source>
</evidence>
<evidence type="ECO:0000256" key="2">
    <source>
        <dbReference type="ARBA" id="ARBA00004127"/>
    </source>
</evidence>
<dbReference type="Proteomes" id="UP000001542">
    <property type="component" value="Unassembled WGS sequence"/>
</dbReference>
<keyword evidence="18" id="KW-1185">Reference proteome</keyword>
<dbReference type="PANTHER" id="PTHR22763:SF185">
    <property type="entry name" value="E3 UBIQUITIN-PROTEIN LIGASE RHF2A"/>
    <property type="match status" value="1"/>
</dbReference>
<keyword evidence="11" id="KW-0862">Zinc</keyword>
<dbReference type="KEGG" id="tva:4752437"/>
<name>A2FK55_TRIV3</name>
<protein>
    <recommendedName>
        <fullName evidence="4">RING-type E3 ubiquitin transferase</fullName>
        <ecNumber evidence="4">2.3.2.27</ecNumber>
    </recommendedName>
</protein>
<evidence type="ECO:0000256" key="14">
    <source>
        <dbReference type="PROSITE-ProRule" id="PRU00175"/>
    </source>
</evidence>
<evidence type="ECO:0000256" key="9">
    <source>
        <dbReference type="ARBA" id="ARBA00022771"/>
    </source>
</evidence>
<feature type="transmembrane region" description="Helical" evidence="15">
    <location>
        <begin position="210"/>
        <end position="240"/>
    </location>
</feature>
<reference evidence="17" key="2">
    <citation type="journal article" date="2007" name="Science">
        <title>Draft genome sequence of the sexually transmitted pathogen Trichomonas vaginalis.</title>
        <authorList>
            <person name="Carlton J.M."/>
            <person name="Hirt R.P."/>
            <person name="Silva J.C."/>
            <person name="Delcher A.L."/>
            <person name="Schatz M."/>
            <person name="Zhao Q."/>
            <person name="Wortman J.R."/>
            <person name="Bidwell S.L."/>
            <person name="Alsmark U.C.M."/>
            <person name="Besteiro S."/>
            <person name="Sicheritz-Ponten T."/>
            <person name="Noel C.J."/>
            <person name="Dacks J.B."/>
            <person name="Foster P.G."/>
            <person name="Simillion C."/>
            <person name="Van de Peer Y."/>
            <person name="Miranda-Saavedra D."/>
            <person name="Barton G.J."/>
            <person name="Westrop G.D."/>
            <person name="Mueller S."/>
            <person name="Dessi D."/>
            <person name="Fiori P.L."/>
            <person name="Ren Q."/>
            <person name="Paulsen I."/>
            <person name="Zhang H."/>
            <person name="Bastida-Corcuera F.D."/>
            <person name="Simoes-Barbosa A."/>
            <person name="Brown M.T."/>
            <person name="Hayes R.D."/>
            <person name="Mukherjee M."/>
            <person name="Okumura C.Y."/>
            <person name="Schneider R."/>
            <person name="Smith A.J."/>
            <person name="Vanacova S."/>
            <person name="Villalvazo M."/>
            <person name="Haas B.J."/>
            <person name="Pertea M."/>
            <person name="Feldblyum T.V."/>
            <person name="Utterback T.R."/>
            <person name="Shu C.L."/>
            <person name="Osoegawa K."/>
            <person name="de Jong P.J."/>
            <person name="Hrdy I."/>
            <person name="Horvathova L."/>
            <person name="Zubacova Z."/>
            <person name="Dolezal P."/>
            <person name="Malik S.B."/>
            <person name="Logsdon J.M. Jr."/>
            <person name="Henze K."/>
            <person name="Gupta A."/>
            <person name="Wang C.C."/>
            <person name="Dunne R.L."/>
            <person name="Upcroft J.A."/>
            <person name="Upcroft P."/>
            <person name="White O."/>
            <person name="Salzberg S.L."/>
            <person name="Tang P."/>
            <person name="Chiu C.-H."/>
            <person name="Lee Y.-S."/>
            <person name="Embley T.M."/>
            <person name="Coombs G.H."/>
            <person name="Mottram J.C."/>
            <person name="Tachezy J."/>
            <person name="Fraser-Liggett C.M."/>
            <person name="Johnson P.J."/>
        </authorList>
    </citation>
    <scope>NUCLEOTIDE SEQUENCE [LARGE SCALE GENOMIC DNA]</scope>
    <source>
        <strain evidence="17">G3</strain>
    </source>
</reference>
<dbReference type="RefSeq" id="XP_001307625.1">
    <property type="nucleotide sequence ID" value="XM_001307624.1"/>
</dbReference>
<dbReference type="InterPro" id="IPR013083">
    <property type="entry name" value="Znf_RING/FYVE/PHD"/>
</dbReference>
<dbReference type="InterPro" id="IPR001841">
    <property type="entry name" value="Znf_RING"/>
</dbReference>
<dbReference type="Pfam" id="PF11145">
    <property type="entry name" value="DUF2921"/>
    <property type="match status" value="1"/>
</dbReference>
<reference evidence="17" key="1">
    <citation type="submission" date="2006-10" db="EMBL/GenBank/DDBJ databases">
        <authorList>
            <person name="Amadeo P."/>
            <person name="Zhao Q."/>
            <person name="Wortman J."/>
            <person name="Fraser-Liggett C."/>
            <person name="Carlton J."/>
        </authorList>
    </citation>
    <scope>NUCLEOTIDE SEQUENCE</scope>
    <source>
        <strain evidence="17">G3</strain>
    </source>
</reference>
<dbReference type="eggNOG" id="KOG0828">
    <property type="taxonomic scope" value="Eukaryota"/>
</dbReference>
<evidence type="ECO:0000256" key="3">
    <source>
        <dbReference type="ARBA" id="ARBA00004906"/>
    </source>
</evidence>
<dbReference type="GO" id="GO:0012505">
    <property type="term" value="C:endomembrane system"/>
    <property type="evidence" value="ECO:0000318"/>
    <property type="project" value="GO_Central"/>
</dbReference>
<keyword evidence="8" id="KW-0732">Signal</keyword>
<comment type="subcellular location">
    <subcellularLocation>
        <location evidence="2">Endomembrane system</location>
        <topology evidence="2">Multi-pass membrane protein</topology>
    </subcellularLocation>
</comment>
<evidence type="ECO:0000313" key="18">
    <source>
        <dbReference type="Proteomes" id="UP000001542"/>
    </source>
</evidence>
<keyword evidence="12 15" id="KW-1133">Transmembrane helix</keyword>
<evidence type="ECO:0000256" key="12">
    <source>
        <dbReference type="ARBA" id="ARBA00022989"/>
    </source>
</evidence>
<keyword evidence="10" id="KW-0833">Ubl conjugation pathway</keyword>
<dbReference type="GO" id="GO:0043161">
    <property type="term" value="P:proteasome-mediated ubiquitin-dependent protein catabolic process"/>
    <property type="evidence" value="ECO:0000318"/>
    <property type="project" value="GO_Central"/>
</dbReference>
<dbReference type="SMR" id="A2FK55"/>
<evidence type="ECO:0000256" key="11">
    <source>
        <dbReference type="ARBA" id="ARBA00022833"/>
    </source>
</evidence>
<dbReference type="STRING" id="5722.A2FK55"/>
<feature type="transmembrane region" description="Helical" evidence="15">
    <location>
        <begin position="290"/>
        <end position="310"/>
    </location>
</feature>
<dbReference type="GO" id="GO:0061630">
    <property type="term" value="F:ubiquitin protein ligase activity"/>
    <property type="evidence" value="ECO:0000318"/>
    <property type="project" value="GO_Central"/>
</dbReference>
<evidence type="ECO:0000256" key="8">
    <source>
        <dbReference type="ARBA" id="ARBA00022729"/>
    </source>
</evidence>
<feature type="transmembrane region" description="Helical" evidence="15">
    <location>
        <begin position="261"/>
        <end position="278"/>
    </location>
</feature>
<dbReference type="Pfam" id="PF13639">
    <property type="entry name" value="zf-RING_2"/>
    <property type="match status" value="1"/>
</dbReference>
<dbReference type="InterPro" id="IPR011016">
    <property type="entry name" value="Znf_RING-CH"/>
</dbReference>
<dbReference type="PANTHER" id="PTHR22763">
    <property type="entry name" value="RING ZINC FINGER PROTEIN"/>
    <property type="match status" value="1"/>
</dbReference>
<comment type="pathway">
    <text evidence="3">Protein modification; protein ubiquitination.</text>
</comment>
<dbReference type="GO" id="GO:0008270">
    <property type="term" value="F:zinc ion binding"/>
    <property type="evidence" value="ECO:0007669"/>
    <property type="project" value="UniProtKB-KW"/>
</dbReference>
<keyword evidence="5" id="KW-0808">Transferase</keyword>
<evidence type="ECO:0000313" key="17">
    <source>
        <dbReference type="EMBL" id="EAX94695.1"/>
    </source>
</evidence>
<keyword evidence="7" id="KW-0479">Metal-binding</keyword>
<dbReference type="InterPro" id="IPR050731">
    <property type="entry name" value="HRD1_E3_ubiq-ligases"/>
</dbReference>
<feature type="transmembrane region" description="Helical" evidence="15">
    <location>
        <begin position="103"/>
        <end position="122"/>
    </location>
</feature>
<accession>A2FK55</accession>
<dbReference type="PROSITE" id="PS50089">
    <property type="entry name" value="ZF_RING_2"/>
    <property type="match status" value="1"/>
</dbReference>
<evidence type="ECO:0000256" key="15">
    <source>
        <dbReference type="SAM" id="Phobius"/>
    </source>
</evidence>
<evidence type="ECO:0000256" key="10">
    <source>
        <dbReference type="ARBA" id="ARBA00022786"/>
    </source>
</evidence>
<dbReference type="SMART" id="SM00744">
    <property type="entry name" value="RINGv"/>
    <property type="match status" value="1"/>
</dbReference>
<evidence type="ECO:0000256" key="7">
    <source>
        <dbReference type="ARBA" id="ARBA00022723"/>
    </source>
</evidence>
<keyword evidence="9 14" id="KW-0863">Zinc-finger</keyword>